<evidence type="ECO:0000256" key="7">
    <source>
        <dbReference type="ARBA" id="ARBA00022771"/>
    </source>
</evidence>
<dbReference type="GO" id="GO:0061630">
    <property type="term" value="F:ubiquitin protein ligase activity"/>
    <property type="evidence" value="ECO:0007669"/>
    <property type="project" value="UniProtKB-EC"/>
</dbReference>
<organism evidence="14 15">
    <name type="scientific">Klebsormidium nitens</name>
    <name type="common">Green alga</name>
    <name type="synonym">Ulothrix nitens</name>
    <dbReference type="NCBI Taxonomy" id="105231"/>
    <lineage>
        <taxon>Eukaryota</taxon>
        <taxon>Viridiplantae</taxon>
        <taxon>Streptophyta</taxon>
        <taxon>Klebsormidiophyceae</taxon>
        <taxon>Klebsormidiales</taxon>
        <taxon>Klebsormidiaceae</taxon>
        <taxon>Klebsormidium</taxon>
    </lineage>
</organism>
<feature type="repeat" description="ANK" evidence="11">
    <location>
        <begin position="157"/>
        <end position="189"/>
    </location>
</feature>
<evidence type="ECO:0000256" key="3">
    <source>
        <dbReference type="ARBA" id="ARBA00012483"/>
    </source>
</evidence>
<dbReference type="InterPro" id="IPR036770">
    <property type="entry name" value="Ankyrin_rpt-contain_sf"/>
</dbReference>
<evidence type="ECO:0000256" key="12">
    <source>
        <dbReference type="PROSITE-ProRule" id="PRU00175"/>
    </source>
</evidence>
<dbReference type="SUPFAM" id="SSF57850">
    <property type="entry name" value="RING/U-box"/>
    <property type="match status" value="1"/>
</dbReference>
<keyword evidence="15" id="KW-1185">Reference proteome</keyword>
<evidence type="ECO:0000256" key="2">
    <source>
        <dbReference type="ARBA" id="ARBA00004906"/>
    </source>
</evidence>
<keyword evidence="8" id="KW-0833">Ubl conjugation pathway</keyword>
<name>A0A0U9HTS8_KLENI</name>
<evidence type="ECO:0000259" key="13">
    <source>
        <dbReference type="PROSITE" id="PS50089"/>
    </source>
</evidence>
<feature type="repeat" description="ANK" evidence="11">
    <location>
        <begin position="45"/>
        <end position="77"/>
    </location>
</feature>
<dbReference type="Proteomes" id="UP000054558">
    <property type="component" value="Unassembled WGS sequence"/>
</dbReference>
<proteinExistence type="predicted"/>
<dbReference type="SMART" id="SM00248">
    <property type="entry name" value="ANK"/>
    <property type="match status" value="6"/>
</dbReference>
<dbReference type="Gene3D" id="1.25.40.20">
    <property type="entry name" value="Ankyrin repeat-containing domain"/>
    <property type="match status" value="2"/>
</dbReference>
<keyword evidence="4" id="KW-0808">Transferase</keyword>
<dbReference type="EMBL" id="DF236998">
    <property type="protein sequence ID" value="GAQ80232.1"/>
    <property type="molecule type" value="Genomic_DNA"/>
</dbReference>
<evidence type="ECO:0000256" key="8">
    <source>
        <dbReference type="ARBA" id="ARBA00022786"/>
    </source>
</evidence>
<dbReference type="PANTHER" id="PTHR46680">
    <property type="entry name" value="NF-KAPPA-B INHIBITOR ALPHA"/>
    <property type="match status" value="1"/>
</dbReference>
<dbReference type="EC" id="2.3.2.27" evidence="3"/>
<dbReference type="GO" id="GO:0008270">
    <property type="term" value="F:zinc ion binding"/>
    <property type="evidence" value="ECO:0007669"/>
    <property type="project" value="UniProtKB-KW"/>
</dbReference>
<dbReference type="PANTHER" id="PTHR46680:SF3">
    <property type="entry name" value="NF-KAPPA-B INHIBITOR CACTUS"/>
    <property type="match status" value="1"/>
</dbReference>
<dbReference type="STRING" id="105231.A0A0U9HTS8"/>
<evidence type="ECO:0000256" key="5">
    <source>
        <dbReference type="ARBA" id="ARBA00022723"/>
    </source>
</evidence>
<comment type="pathway">
    <text evidence="2">Protein modification; protein ubiquitination.</text>
</comment>
<evidence type="ECO:0000256" key="4">
    <source>
        <dbReference type="ARBA" id="ARBA00022679"/>
    </source>
</evidence>
<evidence type="ECO:0000313" key="15">
    <source>
        <dbReference type="Proteomes" id="UP000054558"/>
    </source>
</evidence>
<protein>
    <recommendedName>
        <fullName evidence="3">RING-type E3 ubiquitin transferase</fullName>
        <ecNumber evidence="3">2.3.2.27</ecNumber>
    </recommendedName>
</protein>
<evidence type="ECO:0000256" key="11">
    <source>
        <dbReference type="PROSITE-ProRule" id="PRU00023"/>
    </source>
</evidence>
<dbReference type="AlphaFoldDB" id="A0A0U9HTS8"/>
<evidence type="ECO:0000313" key="14">
    <source>
        <dbReference type="EMBL" id="GAQ80232.1"/>
    </source>
</evidence>
<keyword evidence="10 11" id="KW-0040">ANK repeat</keyword>
<evidence type="ECO:0000256" key="10">
    <source>
        <dbReference type="ARBA" id="ARBA00023043"/>
    </source>
</evidence>
<evidence type="ECO:0000256" key="9">
    <source>
        <dbReference type="ARBA" id="ARBA00022833"/>
    </source>
</evidence>
<keyword evidence="7 12" id="KW-0863">Zinc-finger</keyword>
<dbReference type="PROSITE" id="PS50088">
    <property type="entry name" value="ANK_REPEAT"/>
    <property type="match status" value="4"/>
</dbReference>
<accession>A0A0U9HTS8</accession>
<evidence type="ECO:0000256" key="1">
    <source>
        <dbReference type="ARBA" id="ARBA00000900"/>
    </source>
</evidence>
<dbReference type="OMA" id="CCHTKPN"/>
<dbReference type="OrthoDB" id="194358at2759"/>
<reference evidence="14 15" key="1">
    <citation type="journal article" date="2014" name="Nat. Commun.">
        <title>Klebsormidium flaccidum genome reveals primary factors for plant terrestrial adaptation.</title>
        <authorList>
            <person name="Hori K."/>
            <person name="Maruyama F."/>
            <person name="Fujisawa T."/>
            <person name="Togashi T."/>
            <person name="Yamamoto N."/>
            <person name="Seo M."/>
            <person name="Sato S."/>
            <person name="Yamada T."/>
            <person name="Mori H."/>
            <person name="Tajima N."/>
            <person name="Moriyama T."/>
            <person name="Ikeuchi M."/>
            <person name="Watanabe M."/>
            <person name="Wada H."/>
            <person name="Kobayashi K."/>
            <person name="Saito M."/>
            <person name="Masuda T."/>
            <person name="Sasaki-Sekimoto Y."/>
            <person name="Mashiguchi K."/>
            <person name="Awai K."/>
            <person name="Shimojima M."/>
            <person name="Masuda S."/>
            <person name="Iwai M."/>
            <person name="Nobusawa T."/>
            <person name="Narise T."/>
            <person name="Kondo S."/>
            <person name="Saito H."/>
            <person name="Sato R."/>
            <person name="Murakawa M."/>
            <person name="Ihara Y."/>
            <person name="Oshima-Yamada Y."/>
            <person name="Ohtaka K."/>
            <person name="Satoh M."/>
            <person name="Sonobe K."/>
            <person name="Ishii M."/>
            <person name="Ohtani R."/>
            <person name="Kanamori-Sato M."/>
            <person name="Honoki R."/>
            <person name="Miyazaki D."/>
            <person name="Mochizuki H."/>
            <person name="Umetsu J."/>
            <person name="Higashi K."/>
            <person name="Shibata D."/>
            <person name="Kamiya Y."/>
            <person name="Sato N."/>
            <person name="Nakamura Y."/>
            <person name="Tabata S."/>
            <person name="Ida S."/>
            <person name="Kurokawa K."/>
            <person name="Ohta H."/>
        </authorList>
    </citation>
    <scope>NUCLEOTIDE SEQUENCE [LARGE SCALE GENOMIC DNA]</scope>
    <source>
        <strain evidence="14 15">NIES-2285</strain>
    </source>
</reference>
<keyword evidence="6" id="KW-0677">Repeat</keyword>
<dbReference type="Gene3D" id="3.30.40.10">
    <property type="entry name" value="Zinc/RING finger domain, C3HC4 (zinc finger)"/>
    <property type="match status" value="1"/>
</dbReference>
<dbReference type="InterPro" id="IPR056760">
    <property type="entry name" value="RING_XB3-like"/>
</dbReference>
<keyword evidence="9" id="KW-0862">Zinc</keyword>
<dbReference type="PROSITE" id="PS50297">
    <property type="entry name" value="ANK_REP_REGION"/>
    <property type="match status" value="4"/>
</dbReference>
<feature type="repeat" description="ANK" evidence="11">
    <location>
        <begin position="78"/>
        <end position="110"/>
    </location>
</feature>
<dbReference type="InterPro" id="IPR002110">
    <property type="entry name" value="Ankyrin_rpt"/>
</dbReference>
<feature type="repeat" description="ANK" evidence="11">
    <location>
        <begin position="193"/>
        <end position="225"/>
    </location>
</feature>
<dbReference type="InterPro" id="IPR001841">
    <property type="entry name" value="Znf_RING"/>
</dbReference>
<dbReference type="Pfam" id="PF24921">
    <property type="entry name" value="RING_XB3-XBAT31"/>
    <property type="match status" value="1"/>
</dbReference>
<dbReference type="InterPro" id="IPR051070">
    <property type="entry name" value="NF-kappa-B_inhibitor"/>
</dbReference>
<comment type="catalytic activity">
    <reaction evidence="1">
        <text>S-ubiquitinyl-[E2 ubiquitin-conjugating enzyme]-L-cysteine + [acceptor protein]-L-lysine = [E2 ubiquitin-conjugating enzyme]-L-cysteine + N(6)-ubiquitinyl-[acceptor protein]-L-lysine.</text>
        <dbReference type="EC" id="2.3.2.27"/>
    </reaction>
</comment>
<gene>
    <name evidence="14" type="ORF">KFL_000490220</name>
</gene>
<dbReference type="InterPro" id="IPR013083">
    <property type="entry name" value="Znf_RING/FYVE/PHD"/>
</dbReference>
<dbReference type="SUPFAM" id="SSF48403">
    <property type="entry name" value="Ankyrin repeat"/>
    <property type="match status" value="1"/>
</dbReference>
<evidence type="ECO:0000256" key="6">
    <source>
        <dbReference type="ARBA" id="ARBA00022737"/>
    </source>
</evidence>
<keyword evidence="5" id="KW-0479">Metal-binding</keyword>
<feature type="domain" description="RING-type" evidence="13">
    <location>
        <begin position="325"/>
        <end position="374"/>
    </location>
</feature>
<sequence>MGATLGLPSRGDRLHAAARDGDLGRAEKCIAEDPALANGPHGMSKGNFPLHVAAIHGQIDVLKLLLARGARLDCANYSGQTPLMLACKSGRWDCAGALLEAGANMLCFDFKHRRTCLHFAARGGHTECVRRILAAAQGGTIAASWGFARFVNVRDANGATPLHQAARAGHARTMQALLEQGALVSGVTSAANGASTALHWAARGGSIECVRELIAWGASRDVRDANGCTPYVVALKSGHDAVAALLNPQTAEPLVWPSPWKFVAKLNASARALLEQALTEAQLTQSGQVKTLTEKEALGKDGEICHVADDADAQTSSDKDDADVCSICFERLCNIEVRECGHRLCAMCTLALCCHCKPSAASPHAPPPACPFCRTEIKQLEALTPVLEKTEPALPLTPVPVTVAKGKSKVHSASWGRW</sequence>
<dbReference type="Pfam" id="PF12796">
    <property type="entry name" value="Ank_2"/>
    <property type="match status" value="3"/>
</dbReference>
<dbReference type="PROSITE" id="PS50089">
    <property type="entry name" value="ZF_RING_2"/>
    <property type="match status" value="1"/>
</dbReference>